<organism evidence="1">
    <name type="scientific">Rhizophora mucronata</name>
    <name type="common">Asiatic mangrove</name>
    <dbReference type="NCBI Taxonomy" id="61149"/>
    <lineage>
        <taxon>Eukaryota</taxon>
        <taxon>Viridiplantae</taxon>
        <taxon>Streptophyta</taxon>
        <taxon>Embryophyta</taxon>
        <taxon>Tracheophyta</taxon>
        <taxon>Spermatophyta</taxon>
        <taxon>Magnoliopsida</taxon>
        <taxon>eudicotyledons</taxon>
        <taxon>Gunneridae</taxon>
        <taxon>Pentapetalae</taxon>
        <taxon>rosids</taxon>
        <taxon>fabids</taxon>
        <taxon>Malpighiales</taxon>
        <taxon>Rhizophoraceae</taxon>
        <taxon>Rhizophora</taxon>
    </lineage>
</organism>
<evidence type="ECO:0000313" key="1">
    <source>
        <dbReference type="EMBL" id="MBX69524.1"/>
    </source>
</evidence>
<dbReference type="EMBL" id="GGEC01089040">
    <property type="protein sequence ID" value="MBX69524.1"/>
    <property type="molecule type" value="Transcribed_RNA"/>
</dbReference>
<dbReference type="AlphaFoldDB" id="A0A2P2QRL5"/>
<reference evidence="1" key="1">
    <citation type="submission" date="2018-02" db="EMBL/GenBank/DDBJ databases">
        <title>Rhizophora mucronata_Transcriptome.</title>
        <authorList>
            <person name="Meera S.P."/>
            <person name="Sreeshan A."/>
            <person name="Augustine A."/>
        </authorList>
    </citation>
    <scope>NUCLEOTIDE SEQUENCE</scope>
    <source>
        <tissue evidence="1">Leaf</tissue>
    </source>
</reference>
<sequence length="29" mass="3398">MGIFSAGLTCNLLHWTFLMLCSLKNHLFW</sequence>
<protein>
    <submittedName>
        <fullName evidence="1">Uncharacterized protein</fullName>
    </submittedName>
</protein>
<proteinExistence type="predicted"/>
<accession>A0A2P2QRL5</accession>
<name>A0A2P2QRL5_RHIMU</name>